<evidence type="ECO:0000256" key="4">
    <source>
        <dbReference type="SAM" id="Coils"/>
    </source>
</evidence>
<keyword evidence="1 3" id="KW-0807">Transducer</keyword>
<gene>
    <name evidence="7" type="ordered locus">Desku_2117</name>
</gene>
<feature type="domain" description="HAMP" evidence="6">
    <location>
        <begin position="231"/>
        <end position="284"/>
    </location>
</feature>
<dbReference type="PANTHER" id="PTHR32089:SF112">
    <property type="entry name" value="LYSOZYME-LIKE PROTEIN-RELATED"/>
    <property type="match status" value="1"/>
</dbReference>
<dbReference type="InterPro" id="IPR024478">
    <property type="entry name" value="HlyB_4HB_MCP"/>
</dbReference>
<keyword evidence="8" id="KW-1185">Reference proteome</keyword>
<dbReference type="RefSeq" id="WP_013823174.1">
    <property type="nucleotide sequence ID" value="NC_015573.1"/>
</dbReference>
<dbReference type="PROSITE" id="PS50111">
    <property type="entry name" value="CHEMOTAXIS_TRANSDUC_2"/>
    <property type="match status" value="1"/>
</dbReference>
<dbReference type="InterPro" id="IPR003660">
    <property type="entry name" value="HAMP_dom"/>
</dbReference>
<evidence type="ECO:0000256" key="3">
    <source>
        <dbReference type="PROSITE-ProRule" id="PRU00284"/>
    </source>
</evidence>
<dbReference type="PANTHER" id="PTHR32089">
    <property type="entry name" value="METHYL-ACCEPTING CHEMOTAXIS PROTEIN MCPB"/>
    <property type="match status" value="1"/>
</dbReference>
<dbReference type="Proteomes" id="UP000009229">
    <property type="component" value="Chromosome"/>
</dbReference>
<dbReference type="InterPro" id="IPR004090">
    <property type="entry name" value="Chemotax_Me-accpt_rcpt"/>
</dbReference>
<dbReference type="CDD" id="cd06225">
    <property type="entry name" value="HAMP"/>
    <property type="match status" value="1"/>
</dbReference>
<dbReference type="CDD" id="cd11386">
    <property type="entry name" value="MCP_signal"/>
    <property type="match status" value="1"/>
</dbReference>
<dbReference type="SMART" id="SM00283">
    <property type="entry name" value="MA"/>
    <property type="match status" value="1"/>
</dbReference>
<dbReference type="PRINTS" id="PR00260">
    <property type="entry name" value="CHEMTRNSDUCR"/>
</dbReference>
<feature type="domain" description="Methyl-accepting transducer" evidence="5">
    <location>
        <begin position="282"/>
        <end position="532"/>
    </location>
</feature>
<accession>A0AAU8PC99</accession>
<dbReference type="PROSITE" id="PS50885">
    <property type="entry name" value="HAMP"/>
    <property type="match status" value="1"/>
</dbReference>
<feature type="coiled-coil region" evidence="4">
    <location>
        <begin position="83"/>
        <end position="119"/>
    </location>
</feature>
<protein>
    <submittedName>
        <fullName evidence="7">Methyl-accepting chemotaxis sensory transducer</fullName>
    </submittedName>
</protein>
<dbReference type="Pfam" id="PF00015">
    <property type="entry name" value="MCPsignal"/>
    <property type="match status" value="1"/>
</dbReference>
<organism evidence="7 8">
    <name type="scientific">Desulfofundulus kuznetsovii (strain DSM 6115 / VKM B-1805 / 17)</name>
    <name type="common">Desulfotomaculum kuznetsovii</name>
    <dbReference type="NCBI Taxonomy" id="760568"/>
    <lineage>
        <taxon>Bacteria</taxon>
        <taxon>Bacillati</taxon>
        <taxon>Bacillota</taxon>
        <taxon>Clostridia</taxon>
        <taxon>Eubacteriales</taxon>
        <taxon>Peptococcaceae</taxon>
        <taxon>Desulfofundulus</taxon>
    </lineage>
</organism>
<evidence type="ECO:0000256" key="2">
    <source>
        <dbReference type="ARBA" id="ARBA00029447"/>
    </source>
</evidence>
<keyword evidence="4" id="KW-0175">Coiled coil</keyword>
<dbReference type="SUPFAM" id="SSF58104">
    <property type="entry name" value="Methyl-accepting chemotaxis protein (MCP) signaling domain"/>
    <property type="match status" value="1"/>
</dbReference>
<evidence type="ECO:0000313" key="7">
    <source>
        <dbReference type="EMBL" id="AEG15660.1"/>
    </source>
</evidence>
<dbReference type="SMART" id="SM00304">
    <property type="entry name" value="HAMP"/>
    <property type="match status" value="2"/>
</dbReference>
<evidence type="ECO:0000313" key="8">
    <source>
        <dbReference type="Proteomes" id="UP000009229"/>
    </source>
</evidence>
<dbReference type="KEGG" id="dku:Desku_2117"/>
<dbReference type="AlphaFoldDB" id="A0AAU8PC99"/>
<feature type="coiled-coil region" evidence="4">
    <location>
        <begin position="482"/>
        <end position="544"/>
    </location>
</feature>
<sequence length="547" mass="59390">MKIRWKILIGYIIVLLVFAVAAGFQVYQMRQARAGYERIIQREVFKAAEAQKFLLLFQRLPILFQSYILTGNEAEFKNYSSQSAEAVLQLRKLEELCDSEEEKALIKEIQRKLDDYRSVAGYLTTLKTQAIDYEAELKALPDTGSNMARRMDLIGQVEDLQEEISSYLEEKHGVIDAALKAGQDFVSLQEKSLQSAVESNSVLVNKIEMVNYLAVGMAMLLGLLIAFYTGQLIARPVQMVEGGVSRIAAGDLSVADLKSSSRDEIGSLARSFNQMKQNLREIVQKVAEGARSIFRAASQLSESARQTSEGATSTASTISEIAAAAEDGAGNAGQVAQAAEKAAALAEEGQAKVERLVTQMESIEHSANQVARAIAELGETSREISKIVEMITGIADQTNLLALNAAIEAARAGERGRGFAVVAEEVRKLADQSGDAAKDIYQLVQRIQERAAGTIANMEENARQVQAGNFIVREVGELFTGIAQTVRKLNNQIQEVAAATEQIAGSVQNVAGTTQEQTAAMEEVSAAAESLQKLAAELEEAAARFKI</sequence>
<comment type="similarity">
    <text evidence="2">Belongs to the methyl-accepting chemotaxis (MCP) protein family.</text>
</comment>
<dbReference type="GO" id="GO:0004888">
    <property type="term" value="F:transmembrane signaling receptor activity"/>
    <property type="evidence" value="ECO:0007669"/>
    <property type="project" value="InterPro"/>
</dbReference>
<dbReference type="EMBL" id="CP002770">
    <property type="protein sequence ID" value="AEG15660.1"/>
    <property type="molecule type" value="Genomic_DNA"/>
</dbReference>
<proteinExistence type="inferred from homology"/>
<dbReference type="Pfam" id="PF12729">
    <property type="entry name" value="4HB_MCP_1"/>
    <property type="match status" value="1"/>
</dbReference>
<reference evidence="8" key="1">
    <citation type="submission" date="2011-05" db="EMBL/GenBank/DDBJ databases">
        <title>Complete sequence of Desulfotomaculum kuznetsovii DSM 6115.</title>
        <authorList>
            <person name="Lucas S."/>
            <person name="Han J."/>
            <person name="Lapidus A."/>
            <person name="Cheng J.-F."/>
            <person name="Goodwin L."/>
            <person name="Pitluck S."/>
            <person name="Peters L."/>
            <person name="Mikhailova N."/>
            <person name="Lu M."/>
            <person name="Saunders E."/>
            <person name="Han C."/>
            <person name="Tapia R."/>
            <person name="Land M."/>
            <person name="Hauser L."/>
            <person name="Kyrpides N."/>
            <person name="Ivanova N."/>
            <person name="Pagani I."/>
            <person name="Nazina T."/>
            <person name="Ivanova A."/>
            <person name="Parshina S."/>
            <person name="Kuever J."/>
            <person name="Muyzer G."/>
            <person name="Plugge C."/>
            <person name="Stams A."/>
            <person name="Woyke T."/>
        </authorList>
    </citation>
    <scope>NUCLEOTIDE SEQUENCE [LARGE SCALE GENOMIC DNA]</scope>
    <source>
        <strain evidence="8">DSM 6115 / VKM B-1805 / 17</strain>
    </source>
</reference>
<dbReference type="Gene3D" id="1.10.287.950">
    <property type="entry name" value="Methyl-accepting chemotaxis protein"/>
    <property type="match status" value="1"/>
</dbReference>
<dbReference type="FunFam" id="1.10.287.950:FF:000001">
    <property type="entry name" value="Methyl-accepting chemotaxis sensory transducer"/>
    <property type="match status" value="1"/>
</dbReference>
<dbReference type="Pfam" id="PF00672">
    <property type="entry name" value="HAMP"/>
    <property type="match status" value="1"/>
</dbReference>
<dbReference type="GO" id="GO:0006935">
    <property type="term" value="P:chemotaxis"/>
    <property type="evidence" value="ECO:0007669"/>
    <property type="project" value="InterPro"/>
</dbReference>
<evidence type="ECO:0000259" key="6">
    <source>
        <dbReference type="PROSITE" id="PS50885"/>
    </source>
</evidence>
<evidence type="ECO:0000259" key="5">
    <source>
        <dbReference type="PROSITE" id="PS50111"/>
    </source>
</evidence>
<name>A0AAU8PC99_DESK7</name>
<dbReference type="GO" id="GO:0016020">
    <property type="term" value="C:membrane"/>
    <property type="evidence" value="ECO:0007669"/>
    <property type="project" value="InterPro"/>
</dbReference>
<dbReference type="GO" id="GO:0007165">
    <property type="term" value="P:signal transduction"/>
    <property type="evidence" value="ECO:0007669"/>
    <property type="project" value="UniProtKB-KW"/>
</dbReference>
<dbReference type="InterPro" id="IPR004089">
    <property type="entry name" value="MCPsignal_dom"/>
</dbReference>
<evidence type="ECO:0000256" key="1">
    <source>
        <dbReference type="ARBA" id="ARBA00023224"/>
    </source>
</evidence>